<protein>
    <submittedName>
        <fullName evidence="2">Uncharacterized protein</fullName>
    </submittedName>
</protein>
<evidence type="ECO:0000313" key="2">
    <source>
        <dbReference type="EMBL" id="GAF78736.1"/>
    </source>
</evidence>
<feature type="non-terminal residue" evidence="2">
    <location>
        <position position="45"/>
    </location>
</feature>
<organism evidence="2">
    <name type="scientific">marine sediment metagenome</name>
    <dbReference type="NCBI Taxonomy" id="412755"/>
    <lineage>
        <taxon>unclassified sequences</taxon>
        <taxon>metagenomes</taxon>
        <taxon>ecological metagenomes</taxon>
    </lineage>
</organism>
<comment type="caution">
    <text evidence="2">The sequence shown here is derived from an EMBL/GenBank/DDBJ whole genome shotgun (WGS) entry which is preliminary data.</text>
</comment>
<feature type="transmembrane region" description="Helical" evidence="1">
    <location>
        <begin position="25"/>
        <end position="44"/>
    </location>
</feature>
<dbReference type="EMBL" id="BARS01004471">
    <property type="protein sequence ID" value="GAF78736.1"/>
    <property type="molecule type" value="Genomic_DNA"/>
</dbReference>
<evidence type="ECO:0000256" key="1">
    <source>
        <dbReference type="SAM" id="Phobius"/>
    </source>
</evidence>
<keyword evidence="1" id="KW-1133">Transmembrane helix</keyword>
<dbReference type="AlphaFoldDB" id="X0SUA8"/>
<keyword evidence="1" id="KW-0472">Membrane</keyword>
<keyword evidence="1" id="KW-0812">Transmembrane</keyword>
<name>X0SUA8_9ZZZZ</name>
<proteinExistence type="predicted"/>
<accession>X0SUA8</accession>
<gene>
    <name evidence="2" type="ORF">S01H1_08740</name>
</gene>
<sequence>MQLNAETTSEDGIARDEARINRVVWASRVIVSGLTAGVVAFFVLT</sequence>
<reference evidence="2" key="1">
    <citation type="journal article" date="2014" name="Front. Microbiol.">
        <title>High frequency of phylogenetically diverse reductive dehalogenase-homologous genes in deep subseafloor sedimentary metagenomes.</title>
        <authorList>
            <person name="Kawai M."/>
            <person name="Futagami T."/>
            <person name="Toyoda A."/>
            <person name="Takaki Y."/>
            <person name="Nishi S."/>
            <person name="Hori S."/>
            <person name="Arai W."/>
            <person name="Tsubouchi T."/>
            <person name="Morono Y."/>
            <person name="Uchiyama I."/>
            <person name="Ito T."/>
            <person name="Fujiyama A."/>
            <person name="Inagaki F."/>
            <person name="Takami H."/>
        </authorList>
    </citation>
    <scope>NUCLEOTIDE SEQUENCE</scope>
    <source>
        <strain evidence="2">Expedition CK06-06</strain>
    </source>
</reference>